<evidence type="ECO:0000256" key="3">
    <source>
        <dbReference type="ARBA" id="ARBA00022729"/>
    </source>
</evidence>
<feature type="domain" description="Chitin-binding type-3" evidence="5">
    <location>
        <begin position="451"/>
        <end position="499"/>
    </location>
</feature>
<evidence type="ECO:0000313" key="7">
    <source>
        <dbReference type="Proteomes" id="UP000032210"/>
    </source>
</evidence>
<dbReference type="Gene3D" id="2.60.40.10">
    <property type="entry name" value="Immunoglobulins"/>
    <property type="match status" value="1"/>
</dbReference>
<dbReference type="SMART" id="SM00495">
    <property type="entry name" value="ChtBD3"/>
    <property type="match status" value="1"/>
</dbReference>
<dbReference type="Pfam" id="PF18416">
    <property type="entry name" value="GbpA_2"/>
    <property type="match status" value="1"/>
</dbReference>
<dbReference type="Gene3D" id="3.30.70.2150">
    <property type="match status" value="1"/>
</dbReference>
<evidence type="ECO:0000313" key="6">
    <source>
        <dbReference type="EMBL" id="KIR24417.1"/>
    </source>
</evidence>
<dbReference type="PANTHER" id="PTHR34823">
    <property type="entry name" value="GLCNAC-BINDING PROTEIN A"/>
    <property type="match status" value="1"/>
</dbReference>
<dbReference type="EMBL" id="JXCQ01000001">
    <property type="protein sequence ID" value="KIR24417.1"/>
    <property type="molecule type" value="Genomic_DNA"/>
</dbReference>
<keyword evidence="1" id="KW-0964">Secreted</keyword>
<dbReference type="AlphaFoldDB" id="A0A0D0RXP5"/>
<feature type="chain" id="PRO_5002232123" evidence="4">
    <location>
        <begin position="28"/>
        <end position="503"/>
    </location>
</feature>
<dbReference type="InterPro" id="IPR004302">
    <property type="entry name" value="Cellulose/chitin-bd_N"/>
</dbReference>
<name>A0A0D0RXP5_PSEFL</name>
<dbReference type="CDD" id="cd21177">
    <property type="entry name" value="LPMO_AA10"/>
    <property type="match status" value="1"/>
</dbReference>
<dbReference type="Gene3D" id="2.70.50.50">
    <property type="entry name" value="chitin-binding protein cbp21"/>
    <property type="match status" value="1"/>
</dbReference>
<keyword evidence="2" id="KW-0147">Chitin-binding</keyword>
<evidence type="ECO:0000256" key="2">
    <source>
        <dbReference type="ARBA" id="ARBA00022669"/>
    </source>
</evidence>
<feature type="signal peptide" evidence="4">
    <location>
        <begin position="1"/>
        <end position="27"/>
    </location>
</feature>
<dbReference type="SUPFAM" id="SSF81296">
    <property type="entry name" value="E set domains"/>
    <property type="match status" value="1"/>
</dbReference>
<comment type="caution">
    <text evidence="6">The sequence shown here is derived from an EMBL/GenBank/DDBJ whole genome shotgun (WGS) entry which is preliminary data.</text>
</comment>
<dbReference type="Proteomes" id="UP000032210">
    <property type="component" value="Unassembled WGS sequence"/>
</dbReference>
<gene>
    <name evidence="6" type="primary">gbpA_1</name>
    <name evidence="6" type="ORF">PFLU3_00170</name>
</gene>
<dbReference type="InterPro" id="IPR051024">
    <property type="entry name" value="GlcNAc_Chitin_IntDeg"/>
</dbReference>
<evidence type="ECO:0000256" key="4">
    <source>
        <dbReference type="SAM" id="SignalP"/>
    </source>
</evidence>
<accession>A0A0D0RXP5</accession>
<dbReference type="InterPro" id="IPR003610">
    <property type="entry name" value="CBM5/12"/>
</dbReference>
<reference evidence="6 7" key="1">
    <citation type="submission" date="2015-01" db="EMBL/GenBank/DDBJ databases">
        <title>Genome sequence of the beneficial rhizobacterium Pseudomonas fluorescens 2-79.</title>
        <authorList>
            <person name="Thuermer A."/>
            <person name="Daniel R."/>
        </authorList>
    </citation>
    <scope>NUCLEOTIDE SEQUENCE [LARGE SCALE GENOMIC DNA]</scope>
    <source>
        <strain evidence="6 7">2-79</strain>
    </source>
</reference>
<dbReference type="GO" id="GO:0008061">
    <property type="term" value="F:chitin binding"/>
    <property type="evidence" value="ECO:0007669"/>
    <property type="project" value="UniProtKB-KW"/>
</dbReference>
<dbReference type="InterPro" id="IPR041029">
    <property type="entry name" value="GbpA_2"/>
</dbReference>
<dbReference type="Pfam" id="PF03067">
    <property type="entry name" value="LPMO_10"/>
    <property type="match status" value="1"/>
</dbReference>
<dbReference type="GO" id="GO:0005975">
    <property type="term" value="P:carbohydrate metabolic process"/>
    <property type="evidence" value="ECO:0007669"/>
    <property type="project" value="InterPro"/>
</dbReference>
<dbReference type="RefSeq" id="WP_043046146.1">
    <property type="nucleotide sequence ID" value="NZ_JXCQ01000001.1"/>
</dbReference>
<protein>
    <submittedName>
        <fullName evidence="6">GbpA_1 protein</fullName>
    </submittedName>
</protein>
<evidence type="ECO:0000256" key="1">
    <source>
        <dbReference type="ARBA" id="ARBA00022525"/>
    </source>
</evidence>
<organism evidence="6 7">
    <name type="scientific">Pseudomonas fluorescens</name>
    <dbReference type="NCBI Taxonomy" id="294"/>
    <lineage>
        <taxon>Bacteria</taxon>
        <taxon>Pseudomonadati</taxon>
        <taxon>Pseudomonadota</taxon>
        <taxon>Gammaproteobacteria</taxon>
        <taxon>Pseudomonadales</taxon>
        <taxon>Pseudomonadaceae</taxon>
        <taxon>Pseudomonas</taxon>
    </lineage>
</organism>
<proteinExistence type="predicted"/>
<evidence type="ECO:0000259" key="5">
    <source>
        <dbReference type="SMART" id="SM00495"/>
    </source>
</evidence>
<dbReference type="PATRIC" id="fig|294.125.peg.18"/>
<dbReference type="GO" id="GO:0004553">
    <property type="term" value="F:hydrolase activity, hydrolyzing O-glycosyl compounds"/>
    <property type="evidence" value="ECO:0007669"/>
    <property type="project" value="InterPro"/>
</dbReference>
<dbReference type="GO" id="GO:0030246">
    <property type="term" value="F:carbohydrate binding"/>
    <property type="evidence" value="ECO:0007669"/>
    <property type="project" value="InterPro"/>
</dbReference>
<keyword evidence="3 4" id="KW-0732">Signal</keyword>
<dbReference type="GO" id="GO:0005576">
    <property type="term" value="C:extracellular region"/>
    <property type="evidence" value="ECO:0007669"/>
    <property type="project" value="InterPro"/>
</dbReference>
<dbReference type="InterPro" id="IPR014756">
    <property type="entry name" value="Ig_E-set"/>
</dbReference>
<dbReference type="InterPro" id="IPR013783">
    <property type="entry name" value="Ig-like_fold"/>
</dbReference>
<dbReference type="PANTHER" id="PTHR34823:SF1">
    <property type="entry name" value="CHITIN-BINDING TYPE-4 DOMAIN-CONTAINING PROTEIN"/>
    <property type="match status" value="1"/>
</dbReference>
<sequence length="503" mass="54185">MNIFTKKLGTGALAVMCLLPLVGWAHGSLDIPPSRAVNCQATGGYWQSEDGSAIVDRGCRESARIFNTPAEKVFAAQQWNEVAHIPGINNPSLDQIKAVIKDGLICSANDPRKASLDQPTPYWTKTDVVPGHSLTMRLIGTAPHVPSKFYAFVSRVGFNTATDTLKWSDLVQLGQVETFTVARTDWQTPPRIAGAAGFFEIARTIPTGLSGNGLIVGIWVRNDPNGEFFISCADVSFQGGSIPEQFHNIGTFIAAEMQTLKPGDSVHFRIFDNKGERKELVDITHKITTANLAPGKWGKEIADKIDPAIARIGERNGQDIVFNQQNPLINATFATVKDYSQAMSIIAGQDPGPVDPAPPVARINGPTSLKSGQAFTFSGTQSTGANGPVRYEWAVPGMTGAEDAATVSGQAQTVSEPTPLKARVTVKDQENGKTDTAEFGFTVLPADPGQYPAYVPGGLHEAGKTYSHQGKNYKCKYAAWCSGSPQYYEPGKGLAWQEAWDEQ</sequence>